<dbReference type="SMART" id="SM00331">
    <property type="entry name" value="PP2C_SIG"/>
    <property type="match status" value="1"/>
</dbReference>
<dbReference type="PANTHER" id="PTHR43156:SF2">
    <property type="entry name" value="STAGE II SPORULATION PROTEIN E"/>
    <property type="match status" value="1"/>
</dbReference>
<keyword evidence="1" id="KW-0378">Hydrolase</keyword>
<dbReference type="RefSeq" id="WP_167170187.1">
    <property type="nucleotide sequence ID" value="NZ_JAAOYM010000001.1"/>
</dbReference>
<dbReference type="InterPro" id="IPR001932">
    <property type="entry name" value="PPM-type_phosphatase-like_dom"/>
</dbReference>
<proteinExistence type="predicted"/>
<dbReference type="SUPFAM" id="SSF81606">
    <property type="entry name" value="PP2C-like"/>
    <property type="match status" value="1"/>
</dbReference>
<protein>
    <recommendedName>
        <fullName evidence="2">PPM-type phosphatase domain-containing protein</fullName>
    </recommendedName>
</protein>
<dbReference type="EMBL" id="JAAOYM010000001">
    <property type="protein sequence ID" value="NIJ12032.1"/>
    <property type="molecule type" value="Genomic_DNA"/>
</dbReference>
<feature type="domain" description="PPM-type phosphatase" evidence="2">
    <location>
        <begin position="174"/>
        <end position="393"/>
    </location>
</feature>
<name>A0A7X5UPX4_9PSEU</name>
<dbReference type="GO" id="GO:0016791">
    <property type="term" value="F:phosphatase activity"/>
    <property type="evidence" value="ECO:0007669"/>
    <property type="project" value="TreeGrafter"/>
</dbReference>
<dbReference type="PANTHER" id="PTHR43156">
    <property type="entry name" value="STAGE II SPORULATION PROTEIN E-RELATED"/>
    <property type="match status" value="1"/>
</dbReference>
<dbReference type="Pfam" id="PF07228">
    <property type="entry name" value="SpoIIE"/>
    <property type="match status" value="1"/>
</dbReference>
<keyword evidence="4" id="KW-1185">Reference proteome</keyword>
<evidence type="ECO:0000259" key="2">
    <source>
        <dbReference type="SMART" id="SM00331"/>
    </source>
</evidence>
<gene>
    <name evidence="3" type="ORF">FHU38_002376</name>
</gene>
<dbReference type="InterPro" id="IPR036457">
    <property type="entry name" value="PPM-type-like_dom_sf"/>
</dbReference>
<comment type="caution">
    <text evidence="3">The sequence shown here is derived from an EMBL/GenBank/DDBJ whole genome shotgun (WGS) entry which is preliminary data.</text>
</comment>
<evidence type="ECO:0000256" key="1">
    <source>
        <dbReference type="ARBA" id="ARBA00022801"/>
    </source>
</evidence>
<accession>A0A7X5UPX4</accession>
<evidence type="ECO:0000313" key="4">
    <source>
        <dbReference type="Proteomes" id="UP000545493"/>
    </source>
</evidence>
<reference evidence="3 4" key="1">
    <citation type="submission" date="2020-03" db="EMBL/GenBank/DDBJ databases">
        <title>Sequencing the genomes of 1000 actinobacteria strains.</title>
        <authorList>
            <person name="Klenk H.-P."/>
        </authorList>
    </citation>
    <scope>NUCLEOTIDE SEQUENCE [LARGE SCALE GENOMIC DNA]</scope>
    <source>
        <strain evidence="3 4">DSM 45685</strain>
    </source>
</reference>
<evidence type="ECO:0000313" key="3">
    <source>
        <dbReference type="EMBL" id="NIJ12032.1"/>
    </source>
</evidence>
<dbReference type="AlphaFoldDB" id="A0A7X5UPX4"/>
<sequence>MDSRSDFYGVLREVIAQAHLASGSDLPWILTNAAAKVGMEAELYLADVPQRDLHPVRADLAESVSIESTLAGRAFQLVELLAATDERTRRPILWVPVLDGASRLGVLQLLLPERTDPTDRRLREHCWALAGLLGTVLVTKLPFSDYLHRIRRPRPLTVSAELLWQLLPPRTFACRDMTISATVEYYDEAGGDGFDYAADNEVGDVAVFDATGHDLLAGTVCSLAMAATRNARRRDASLPAIAARADEVLRGNAPERRFATAVLARLRLDTGVLSYLNAGHPPPVLLRAGKARKTLDGGRRLPLGLRHLDDTETEPATERLEPGDRVLLYTDGVIEARDDAGEQFGLDRLTDLVERHSAAGLPAPETLRRLSHAVLDHQQGQLRDDATLVLLEWPTPDTPPLLPALT</sequence>
<dbReference type="InterPro" id="IPR052016">
    <property type="entry name" value="Bact_Sigma-Reg"/>
</dbReference>
<dbReference type="Gene3D" id="3.60.40.10">
    <property type="entry name" value="PPM-type phosphatase domain"/>
    <property type="match status" value="1"/>
</dbReference>
<dbReference type="Proteomes" id="UP000545493">
    <property type="component" value="Unassembled WGS sequence"/>
</dbReference>
<organism evidence="3 4">
    <name type="scientific">Saccharomonospora amisosensis</name>
    <dbReference type="NCBI Taxonomy" id="1128677"/>
    <lineage>
        <taxon>Bacteria</taxon>
        <taxon>Bacillati</taxon>
        <taxon>Actinomycetota</taxon>
        <taxon>Actinomycetes</taxon>
        <taxon>Pseudonocardiales</taxon>
        <taxon>Pseudonocardiaceae</taxon>
        <taxon>Saccharomonospora</taxon>
    </lineage>
</organism>